<proteinExistence type="inferred from homology"/>
<accession>A0A6G7PU40</accession>
<dbReference type="PROSITE" id="PS51318">
    <property type="entry name" value="TAT"/>
    <property type="match status" value="1"/>
</dbReference>
<comment type="similarity">
    <text evidence="1">Belongs to the desulfoferrodoxin family.</text>
</comment>
<organism evidence="8 9">
    <name type="scientific">Thermosulfuriphilus ammonigenes</name>
    <dbReference type="NCBI Taxonomy" id="1936021"/>
    <lineage>
        <taxon>Bacteria</taxon>
        <taxon>Pseudomonadati</taxon>
        <taxon>Thermodesulfobacteriota</taxon>
        <taxon>Thermodesulfobacteria</taxon>
        <taxon>Thermodesulfobacteriales</taxon>
        <taxon>Thermodesulfobacteriaceae</taxon>
        <taxon>Thermosulfuriphilus</taxon>
    </lineage>
</organism>
<protein>
    <submittedName>
        <fullName evidence="8">Uncharacterized protein</fullName>
    </submittedName>
</protein>
<evidence type="ECO:0000256" key="3">
    <source>
        <dbReference type="ARBA" id="ARBA00022723"/>
    </source>
</evidence>
<dbReference type="Pfam" id="PF01880">
    <property type="entry name" value="Desulfoferrodox"/>
    <property type="match status" value="1"/>
</dbReference>
<dbReference type="SUPFAM" id="SSF49367">
    <property type="entry name" value="Superoxide reductase-like"/>
    <property type="match status" value="1"/>
</dbReference>
<keyword evidence="6" id="KW-0408">Iron</keyword>
<keyword evidence="2" id="KW-0813">Transport</keyword>
<evidence type="ECO:0000256" key="5">
    <source>
        <dbReference type="ARBA" id="ARBA00023002"/>
    </source>
</evidence>
<evidence type="ECO:0000313" key="8">
    <source>
        <dbReference type="EMBL" id="QIJ71204.1"/>
    </source>
</evidence>
<dbReference type="PANTHER" id="PTHR36541:SF1">
    <property type="entry name" value="SUPEROXIDE REDUCTASE-RELATED"/>
    <property type="match status" value="1"/>
</dbReference>
<dbReference type="Gene3D" id="2.60.40.730">
    <property type="entry name" value="SOR catalytic domain"/>
    <property type="match status" value="1"/>
</dbReference>
<dbReference type="PANTHER" id="PTHR36541">
    <property type="entry name" value="SUPEROXIDE REDUCTASE-RELATED"/>
    <property type="match status" value="1"/>
</dbReference>
<name>A0A6G7PU40_9BACT</name>
<dbReference type="EMBL" id="CP048877">
    <property type="protein sequence ID" value="QIJ71204.1"/>
    <property type="molecule type" value="Genomic_DNA"/>
</dbReference>
<keyword evidence="9" id="KW-1185">Reference proteome</keyword>
<evidence type="ECO:0000313" key="9">
    <source>
        <dbReference type="Proteomes" id="UP000502179"/>
    </source>
</evidence>
<keyword evidence="4" id="KW-0249">Electron transport</keyword>
<evidence type="ECO:0000256" key="1">
    <source>
        <dbReference type="ARBA" id="ARBA00005941"/>
    </source>
</evidence>
<keyword evidence="7" id="KW-0411">Iron-sulfur</keyword>
<evidence type="ECO:0000256" key="6">
    <source>
        <dbReference type="ARBA" id="ARBA00023004"/>
    </source>
</evidence>
<evidence type="ECO:0000256" key="4">
    <source>
        <dbReference type="ARBA" id="ARBA00022982"/>
    </source>
</evidence>
<dbReference type="InterPro" id="IPR036073">
    <property type="entry name" value="Desulfoferrodoxin_Fe-bd_dom_sf"/>
</dbReference>
<keyword evidence="5" id="KW-0560">Oxidoreductase</keyword>
<dbReference type="KEGG" id="tav:G4V39_02440"/>
<sequence>MERRLFLKGLMATAAMVGVAPRALAAERLNRLKNPHNPSTLEKKHVPAIIAPGEVRAGQWFEVQVRVGYLLPHPSLPEHWIDEISLRFEGKTIAKVNYPQGGVASSLAVFKIRLSETGTLEAVEHCNLHGWWLSEPRVIKVI</sequence>
<dbReference type="InterPro" id="IPR051233">
    <property type="entry name" value="Desulfoferrodoxin_SOR"/>
</dbReference>
<dbReference type="GO" id="GO:0051536">
    <property type="term" value="F:iron-sulfur cluster binding"/>
    <property type="evidence" value="ECO:0007669"/>
    <property type="project" value="UniProtKB-KW"/>
</dbReference>
<reference evidence="8 9" key="1">
    <citation type="submission" date="2020-02" db="EMBL/GenBank/DDBJ databases">
        <title>Genome analysis of Thermosulfuriphilus ammonigenes ST65T, an anaerobic thermophilic chemolithoautotrophic bacterium isolated from a deep-sea hydrothermal vent.</title>
        <authorList>
            <person name="Slobodkina G."/>
            <person name="Allioux M."/>
            <person name="Merkel A."/>
            <person name="Alain K."/>
            <person name="Jebbar M."/>
            <person name="Slobodkin A."/>
        </authorList>
    </citation>
    <scope>NUCLEOTIDE SEQUENCE [LARGE SCALE GENOMIC DNA]</scope>
    <source>
        <strain evidence="8 9">ST65</strain>
    </source>
</reference>
<dbReference type="RefSeq" id="WP_166031426.1">
    <property type="nucleotide sequence ID" value="NZ_CP048877.1"/>
</dbReference>
<dbReference type="GO" id="GO:0016491">
    <property type="term" value="F:oxidoreductase activity"/>
    <property type="evidence" value="ECO:0007669"/>
    <property type="project" value="UniProtKB-KW"/>
</dbReference>
<keyword evidence="3" id="KW-0479">Metal-binding</keyword>
<dbReference type="InterPro" id="IPR002742">
    <property type="entry name" value="Desulfoferrodoxin_Fe-bd_dom"/>
</dbReference>
<dbReference type="GO" id="GO:0005506">
    <property type="term" value="F:iron ion binding"/>
    <property type="evidence" value="ECO:0007669"/>
    <property type="project" value="InterPro"/>
</dbReference>
<dbReference type="AlphaFoldDB" id="A0A6G7PU40"/>
<gene>
    <name evidence="8" type="ORF">G4V39_02440</name>
</gene>
<dbReference type="InterPro" id="IPR006311">
    <property type="entry name" value="TAT_signal"/>
</dbReference>
<dbReference type="Proteomes" id="UP000502179">
    <property type="component" value="Chromosome"/>
</dbReference>
<evidence type="ECO:0000256" key="7">
    <source>
        <dbReference type="ARBA" id="ARBA00023014"/>
    </source>
</evidence>
<evidence type="ECO:0000256" key="2">
    <source>
        <dbReference type="ARBA" id="ARBA00022448"/>
    </source>
</evidence>